<feature type="repeat" description="TPR" evidence="4">
    <location>
        <begin position="63"/>
        <end position="96"/>
    </location>
</feature>
<protein>
    <submittedName>
        <fullName evidence="5">Uncharacterized protein</fullName>
    </submittedName>
</protein>
<dbReference type="GO" id="GO:0008168">
    <property type="term" value="F:methyltransferase activity"/>
    <property type="evidence" value="ECO:0007669"/>
    <property type="project" value="UniProtKB-KW"/>
</dbReference>
<dbReference type="PANTHER" id="PTHR46165:SF2">
    <property type="entry name" value="SET AND MYND DOMAIN-CONTAINING PROTEIN 4"/>
    <property type="match status" value="1"/>
</dbReference>
<evidence type="ECO:0000313" key="5">
    <source>
        <dbReference type="EMBL" id="KAK2147236.1"/>
    </source>
</evidence>
<keyword evidence="1" id="KW-0489">Methyltransferase</keyword>
<organism evidence="5 6">
    <name type="scientific">Paralvinella palmiformis</name>
    <dbReference type="NCBI Taxonomy" id="53620"/>
    <lineage>
        <taxon>Eukaryota</taxon>
        <taxon>Metazoa</taxon>
        <taxon>Spiralia</taxon>
        <taxon>Lophotrochozoa</taxon>
        <taxon>Annelida</taxon>
        <taxon>Polychaeta</taxon>
        <taxon>Sedentaria</taxon>
        <taxon>Canalipalpata</taxon>
        <taxon>Terebellida</taxon>
        <taxon>Terebelliformia</taxon>
        <taxon>Alvinellidae</taxon>
        <taxon>Paralvinella</taxon>
    </lineage>
</organism>
<comment type="caution">
    <text evidence="5">The sequence shown here is derived from an EMBL/GenBank/DDBJ whole genome shotgun (WGS) entry which is preliminary data.</text>
</comment>
<dbReference type="EMBL" id="JAODUP010000562">
    <property type="protein sequence ID" value="KAK2147236.1"/>
    <property type="molecule type" value="Genomic_DNA"/>
</dbReference>
<dbReference type="InterPro" id="IPR011990">
    <property type="entry name" value="TPR-like_helical_dom_sf"/>
</dbReference>
<dbReference type="GO" id="GO:0005737">
    <property type="term" value="C:cytoplasm"/>
    <property type="evidence" value="ECO:0007669"/>
    <property type="project" value="TreeGrafter"/>
</dbReference>
<keyword evidence="4" id="KW-0802">TPR repeat</keyword>
<gene>
    <name evidence="5" type="ORF">LSH36_562g00034</name>
</gene>
<dbReference type="GO" id="GO:0005634">
    <property type="term" value="C:nucleus"/>
    <property type="evidence" value="ECO:0007669"/>
    <property type="project" value="TreeGrafter"/>
</dbReference>
<evidence type="ECO:0000256" key="4">
    <source>
        <dbReference type="PROSITE-ProRule" id="PRU00339"/>
    </source>
</evidence>
<dbReference type="PROSITE" id="PS50005">
    <property type="entry name" value="TPR"/>
    <property type="match status" value="1"/>
</dbReference>
<evidence type="ECO:0000313" key="6">
    <source>
        <dbReference type="Proteomes" id="UP001208570"/>
    </source>
</evidence>
<dbReference type="Gene3D" id="1.25.40.10">
    <property type="entry name" value="Tetratricopeptide repeat domain"/>
    <property type="match status" value="1"/>
</dbReference>
<dbReference type="SUPFAM" id="SSF48452">
    <property type="entry name" value="TPR-like"/>
    <property type="match status" value="1"/>
</dbReference>
<accession>A0AAD9MXC6</accession>
<keyword evidence="3" id="KW-0949">S-adenosyl-L-methionine</keyword>
<evidence type="ECO:0000256" key="3">
    <source>
        <dbReference type="ARBA" id="ARBA00022691"/>
    </source>
</evidence>
<name>A0AAD9MXC6_9ANNE</name>
<evidence type="ECO:0000256" key="1">
    <source>
        <dbReference type="ARBA" id="ARBA00022603"/>
    </source>
</evidence>
<dbReference type="GO" id="GO:0032259">
    <property type="term" value="P:methylation"/>
    <property type="evidence" value="ECO:0007669"/>
    <property type="project" value="UniProtKB-KW"/>
</dbReference>
<sequence>MATHNNLSSVISKLWCQSPDKLNGLSTLKTNRQRVDYAYSSRVFDDAFNIVPNGKSMKSGRLSEQFRMNGNKMFKTKRYEEALKHYTESLLLAPFPSGNVMDKEATHLAVAFSNRSAALYHLSKYSSCLKDINYSLEHGYPVDQVYKLHDRAGRCHLALCRHQKGSGSIRVRSWQS</sequence>
<dbReference type="Proteomes" id="UP001208570">
    <property type="component" value="Unassembled WGS sequence"/>
</dbReference>
<keyword evidence="2" id="KW-0808">Transferase</keyword>
<dbReference type="InterPro" id="IPR019734">
    <property type="entry name" value="TPR_rpt"/>
</dbReference>
<evidence type="ECO:0000256" key="2">
    <source>
        <dbReference type="ARBA" id="ARBA00022679"/>
    </source>
</evidence>
<reference evidence="5" key="1">
    <citation type="journal article" date="2023" name="Mol. Biol. Evol.">
        <title>Third-Generation Sequencing Reveals the Adaptive Role of the Epigenome in Three Deep-Sea Polychaetes.</title>
        <authorList>
            <person name="Perez M."/>
            <person name="Aroh O."/>
            <person name="Sun Y."/>
            <person name="Lan Y."/>
            <person name="Juniper S.K."/>
            <person name="Young C.R."/>
            <person name="Angers B."/>
            <person name="Qian P.Y."/>
        </authorList>
    </citation>
    <scope>NUCLEOTIDE SEQUENCE</scope>
    <source>
        <strain evidence="5">P08H-3</strain>
    </source>
</reference>
<keyword evidence="6" id="KW-1185">Reference proteome</keyword>
<proteinExistence type="predicted"/>
<dbReference type="AlphaFoldDB" id="A0AAD9MXC6"/>
<dbReference type="InterPro" id="IPR052097">
    <property type="entry name" value="SET-MYND_domain_protein"/>
</dbReference>
<dbReference type="GO" id="GO:0042826">
    <property type="term" value="F:histone deacetylase binding"/>
    <property type="evidence" value="ECO:0007669"/>
    <property type="project" value="TreeGrafter"/>
</dbReference>
<dbReference type="PANTHER" id="PTHR46165">
    <property type="entry name" value="SET AND MYND DOMAIN-CONTAINING PROTEIN 4"/>
    <property type="match status" value="1"/>
</dbReference>